<dbReference type="RefSeq" id="WP_214097724.1">
    <property type="nucleotide sequence ID" value="NZ_JAHCYQ010000005.1"/>
</dbReference>
<organism evidence="2 3">
    <name type="scientific">Campylobacter lari</name>
    <dbReference type="NCBI Taxonomy" id="201"/>
    <lineage>
        <taxon>Bacteria</taxon>
        <taxon>Pseudomonadati</taxon>
        <taxon>Campylobacterota</taxon>
        <taxon>Epsilonproteobacteria</taxon>
        <taxon>Campylobacterales</taxon>
        <taxon>Campylobacteraceae</taxon>
        <taxon>Campylobacter</taxon>
    </lineage>
</organism>
<dbReference type="EMBL" id="AAKYAN010000003">
    <property type="protein sequence ID" value="ECW8954259.1"/>
    <property type="molecule type" value="Genomic_DNA"/>
</dbReference>
<sequence length="138" mass="15683">MLSSLKKYPLGNFSNKIAFFGLYFCCSIAMCFGFFNHVKSKSNSHTLLVQFQQKVAFDIGKRFDLYASDRRNVINSLTKYIKENKNNLTPEQYTSLLKSIGDSLGFDLTYVGFEDGKIFRSNGNNQTPESGYDPRARG</sequence>
<keyword evidence="1" id="KW-0472">Membrane</keyword>
<gene>
    <name evidence="2" type="ORF">F5R70_02190</name>
</gene>
<reference evidence="2 3" key="1">
    <citation type="submission" date="2019-09" db="EMBL/GenBank/DDBJ databases">
        <authorList>
            <consortium name="PulseNet: The National Subtyping Network for Foodborne Disease Surveillance"/>
            <person name="Tarr C.L."/>
            <person name="Trees E."/>
            <person name="Katz L.S."/>
            <person name="Carleton-Romer H.A."/>
            <person name="Stroika S."/>
            <person name="Kucerova Z."/>
            <person name="Roache K.F."/>
            <person name="Sabol A.L."/>
            <person name="Besser J."/>
            <person name="Gerner-Smidt P."/>
        </authorList>
    </citation>
    <scope>NUCLEOTIDE SEQUENCE [LARGE SCALE GENOMIC DNA]</scope>
    <source>
        <strain evidence="2 3">PNUSAC011760</strain>
    </source>
</reference>
<dbReference type="Gene3D" id="3.30.450.20">
    <property type="entry name" value="PAS domain"/>
    <property type="match status" value="1"/>
</dbReference>
<evidence type="ECO:0000313" key="2">
    <source>
        <dbReference type="EMBL" id="ECW8954259.1"/>
    </source>
</evidence>
<keyword evidence="1" id="KW-1133">Transmembrane helix</keyword>
<accession>A0A698FRP8</accession>
<evidence type="ECO:0008006" key="4">
    <source>
        <dbReference type="Google" id="ProtNLM"/>
    </source>
</evidence>
<dbReference type="AlphaFoldDB" id="A0A698FRP8"/>
<dbReference type="Proteomes" id="UP000440714">
    <property type="component" value="Unassembled WGS sequence"/>
</dbReference>
<comment type="caution">
    <text evidence="2">The sequence shown here is derived from an EMBL/GenBank/DDBJ whole genome shotgun (WGS) entry which is preliminary data.</text>
</comment>
<keyword evidence="1" id="KW-0812">Transmembrane</keyword>
<protein>
    <recommendedName>
        <fullName evidence="4">Methyl-accepting chemotaxis protein</fullName>
    </recommendedName>
</protein>
<proteinExistence type="predicted"/>
<feature type="transmembrane region" description="Helical" evidence="1">
    <location>
        <begin position="17"/>
        <end position="35"/>
    </location>
</feature>
<evidence type="ECO:0000256" key="1">
    <source>
        <dbReference type="SAM" id="Phobius"/>
    </source>
</evidence>
<evidence type="ECO:0000313" key="3">
    <source>
        <dbReference type="Proteomes" id="UP000440714"/>
    </source>
</evidence>
<name>A0A698FRP8_CAMLA</name>